<dbReference type="Proteomes" id="UP000641514">
    <property type="component" value="Unassembled WGS sequence"/>
</dbReference>
<proteinExistence type="inferred from homology"/>
<dbReference type="InterPro" id="IPR050438">
    <property type="entry name" value="LMW_PTPase"/>
</dbReference>
<feature type="active site" description="Proton donor" evidence="5">
    <location>
        <position position="105"/>
    </location>
</feature>
<dbReference type="AlphaFoldDB" id="A0A916UGK1"/>
<accession>A0A916UGK1</accession>
<dbReference type="PRINTS" id="PR00719">
    <property type="entry name" value="LMWPTPASE"/>
</dbReference>
<evidence type="ECO:0000256" key="1">
    <source>
        <dbReference type="ARBA" id="ARBA00011063"/>
    </source>
</evidence>
<gene>
    <name evidence="7" type="primary">ptpA</name>
    <name evidence="7" type="ORF">GCM10011410_25750</name>
</gene>
<feature type="domain" description="Phosphotyrosine protein phosphatase I" evidence="6">
    <location>
        <begin position="1"/>
        <end position="131"/>
    </location>
</feature>
<sequence>MAERIIGDILHREGLDNRVRVSSAGIGDWHVGNPADHRTVDVLRNHGYSADHVAAVVDETHLSADLIVALDSGHARELAMLGAESSRVRMLRSFDPDADSIDVADPYYGGISGFEEVRQQIEAAVPGILRWVRDQV</sequence>
<dbReference type="EMBL" id="BMJH01000003">
    <property type="protein sequence ID" value="GGC71609.1"/>
    <property type="molecule type" value="Genomic_DNA"/>
</dbReference>
<dbReference type="Pfam" id="PF01451">
    <property type="entry name" value="LMWPc"/>
    <property type="match status" value="1"/>
</dbReference>
<dbReference type="Gene3D" id="3.40.50.2300">
    <property type="match status" value="1"/>
</dbReference>
<keyword evidence="4" id="KW-0904">Protein phosphatase</keyword>
<dbReference type="InterPro" id="IPR017867">
    <property type="entry name" value="Tyr_phospatase_low_mol_wt"/>
</dbReference>
<dbReference type="GO" id="GO:0004725">
    <property type="term" value="F:protein tyrosine phosphatase activity"/>
    <property type="evidence" value="ECO:0007669"/>
    <property type="project" value="UniProtKB-EC"/>
</dbReference>
<dbReference type="InterPro" id="IPR023485">
    <property type="entry name" value="Ptyr_pPase"/>
</dbReference>
<protein>
    <recommendedName>
        <fullName evidence="2">protein-tyrosine-phosphatase</fullName>
        <ecNumber evidence="2">3.1.3.48</ecNumber>
    </recommendedName>
</protein>
<evidence type="ECO:0000313" key="8">
    <source>
        <dbReference type="Proteomes" id="UP000641514"/>
    </source>
</evidence>
<evidence type="ECO:0000256" key="5">
    <source>
        <dbReference type="PIRSR" id="PIRSR617867-1"/>
    </source>
</evidence>
<dbReference type="CDD" id="cd16343">
    <property type="entry name" value="LMWPTP"/>
    <property type="match status" value="1"/>
</dbReference>
<keyword evidence="3" id="KW-0378">Hydrolase</keyword>
<dbReference type="PANTHER" id="PTHR11717">
    <property type="entry name" value="LOW MOLECULAR WEIGHT PROTEIN TYROSINE PHOSPHATASE"/>
    <property type="match status" value="1"/>
</dbReference>
<reference evidence="7" key="2">
    <citation type="submission" date="2020-09" db="EMBL/GenBank/DDBJ databases">
        <authorList>
            <person name="Sun Q."/>
            <person name="Zhou Y."/>
        </authorList>
    </citation>
    <scope>NUCLEOTIDE SEQUENCE</scope>
    <source>
        <strain evidence="7">CGMCC 1.15478</strain>
    </source>
</reference>
<dbReference type="InterPro" id="IPR036196">
    <property type="entry name" value="Ptyr_pPase_sf"/>
</dbReference>
<dbReference type="SUPFAM" id="SSF52788">
    <property type="entry name" value="Phosphotyrosine protein phosphatases I"/>
    <property type="match status" value="1"/>
</dbReference>
<dbReference type="PANTHER" id="PTHR11717:SF7">
    <property type="entry name" value="LOW MOLECULAR WEIGHT PHOSPHOTYROSINE PROTEIN PHOSPHATASE"/>
    <property type="match status" value="1"/>
</dbReference>
<evidence type="ECO:0000256" key="4">
    <source>
        <dbReference type="ARBA" id="ARBA00022912"/>
    </source>
</evidence>
<comment type="similarity">
    <text evidence="1">Belongs to the low molecular weight phosphotyrosine protein phosphatase family.</text>
</comment>
<comment type="caution">
    <text evidence="7">The sequence shown here is derived from an EMBL/GenBank/DDBJ whole genome shotgun (WGS) entry which is preliminary data.</text>
</comment>
<reference evidence="7" key="1">
    <citation type="journal article" date="2014" name="Int. J. Syst. Evol. Microbiol.">
        <title>Complete genome sequence of Corynebacterium casei LMG S-19264T (=DSM 44701T), isolated from a smear-ripened cheese.</title>
        <authorList>
            <consortium name="US DOE Joint Genome Institute (JGI-PGF)"/>
            <person name="Walter F."/>
            <person name="Albersmeier A."/>
            <person name="Kalinowski J."/>
            <person name="Ruckert C."/>
        </authorList>
    </citation>
    <scope>NUCLEOTIDE SEQUENCE</scope>
    <source>
        <strain evidence="7">CGMCC 1.15478</strain>
    </source>
</reference>
<evidence type="ECO:0000256" key="3">
    <source>
        <dbReference type="ARBA" id="ARBA00022801"/>
    </source>
</evidence>
<evidence type="ECO:0000259" key="6">
    <source>
        <dbReference type="SMART" id="SM00226"/>
    </source>
</evidence>
<evidence type="ECO:0000256" key="2">
    <source>
        <dbReference type="ARBA" id="ARBA00013064"/>
    </source>
</evidence>
<keyword evidence="8" id="KW-1185">Reference proteome</keyword>
<evidence type="ECO:0000313" key="7">
    <source>
        <dbReference type="EMBL" id="GGC71609.1"/>
    </source>
</evidence>
<organism evidence="7 8">
    <name type="scientific">Hoyosella rhizosphaerae</name>
    <dbReference type="NCBI Taxonomy" id="1755582"/>
    <lineage>
        <taxon>Bacteria</taxon>
        <taxon>Bacillati</taxon>
        <taxon>Actinomycetota</taxon>
        <taxon>Actinomycetes</taxon>
        <taxon>Mycobacteriales</taxon>
        <taxon>Hoyosellaceae</taxon>
        <taxon>Hoyosella</taxon>
    </lineage>
</organism>
<name>A0A916UGK1_9ACTN</name>
<dbReference type="EC" id="3.1.3.48" evidence="2"/>
<dbReference type="SMART" id="SM00226">
    <property type="entry name" value="LMWPc"/>
    <property type="match status" value="1"/>
</dbReference>